<evidence type="ECO:0000256" key="5">
    <source>
        <dbReference type="ARBA" id="ARBA00019222"/>
    </source>
</evidence>
<feature type="transmembrane region" description="Helical" evidence="11">
    <location>
        <begin position="27"/>
        <end position="45"/>
    </location>
</feature>
<evidence type="ECO:0000256" key="4">
    <source>
        <dbReference type="ARBA" id="ARBA00015368"/>
    </source>
</evidence>
<gene>
    <name evidence="12" type="ORF">E3P99_00592</name>
</gene>
<evidence type="ECO:0000256" key="6">
    <source>
        <dbReference type="ARBA" id="ARBA00022692"/>
    </source>
</evidence>
<evidence type="ECO:0000256" key="3">
    <source>
        <dbReference type="ARBA" id="ARBA00008370"/>
    </source>
</evidence>
<evidence type="ECO:0000256" key="10">
    <source>
        <dbReference type="ARBA" id="ARBA00023136"/>
    </source>
</evidence>
<dbReference type="PANTHER" id="PTHR17130">
    <property type="entry name" value="MITOCHONDRIAL OUTER MEMBRANE PROTEIN 25"/>
    <property type="match status" value="1"/>
</dbReference>
<dbReference type="Proteomes" id="UP000310189">
    <property type="component" value="Unassembled WGS sequence"/>
</dbReference>
<dbReference type="EMBL" id="SPNW01000006">
    <property type="protein sequence ID" value="TIA92528.1"/>
    <property type="molecule type" value="Genomic_DNA"/>
</dbReference>
<evidence type="ECO:0000256" key="9">
    <source>
        <dbReference type="ARBA" id="ARBA00023128"/>
    </source>
</evidence>
<sequence>MPTFQSKPYRQSKATSAINHTLRRHPFATFGLPFLTIMVIASFGLSTFTQTKYDRADGKVRELDKKEQLQIQKNKKPVDLREEYFRLQSKDHELENWENKRIRRDIAGLDEWNMPLQKK</sequence>
<keyword evidence="8 11" id="KW-1133">Transmembrane helix</keyword>
<evidence type="ECO:0000256" key="1">
    <source>
        <dbReference type="ARBA" id="ARBA00002490"/>
    </source>
</evidence>
<accession>A0A4T0FV46</accession>
<keyword evidence="6 11" id="KW-0812">Transmembrane</keyword>
<keyword evidence="9" id="KW-0496">Mitochondrion</keyword>
<evidence type="ECO:0000313" key="13">
    <source>
        <dbReference type="Proteomes" id="UP000310189"/>
    </source>
</evidence>
<comment type="caution">
    <text evidence="12">The sequence shown here is derived from an EMBL/GenBank/DDBJ whole genome shotgun (WGS) entry which is preliminary data.</text>
</comment>
<reference evidence="12 13" key="1">
    <citation type="submission" date="2019-03" db="EMBL/GenBank/DDBJ databases">
        <title>Sequencing 23 genomes of Wallemia ichthyophaga.</title>
        <authorList>
            <person name="Gostincar C."/>
        </authorList>
    </citation>
    <scope>NUCLEOTIDE SEQUENCE [LARGE SCALE GENOMIC DNA]</scope>
    <source>
        <strain evidence="12 13">EXF-5753</strain>
    </source>
</reference>
<dbReference type="OrthoDB" id="5516033at2759"/>
<comment type="function">
    <text evidence="1">Required for the assembly of the mitochondrial respiratory chain complex IV (CIV), also known as cytochrome c oxidase. May participate in merging the COX1 and COX2 assembly lines.</text>
</comment>
<dbReference type="GO" id="GO:0005743">
    <property type="term" value="C:mitochondrial inner membrane"/>
    <property type="evidence" value="ECO:0007669"/>
    <property type="project" value="UniProtKB-SubCell"/>
</dbReference>
<protein>
    <recommendedName>
        <fullName evidence="4">Cytochrome c oxidase assembly protein COX16, mitochondrial</fullName>
    </recommendedName>
    <alternativeName>
        <fullName evidence="5">Cytochrome c oxidase assembly protein cox16, mitochondrial</fullName>
    </alternativeName>
</protein>
<evidence type="ECO:0000313" key="12">
    <source>
        <dbReference type="EMBL" id="TIA92528.1"/>
    </source>
</evidence>
<dbReference type="AlphaFoldDB" id="A0A4T0FV46"/>
<dbReference type="InterPro" id="IPR020164">
    <property type="entry name" value="Cyt_c_Oxase_assmbl_COX16"/>
</dbReference>
<comment type="subcellular location">
    <subcellularLocation>
        <location evidence="2">Mitochondrion inner membrane</location>
        <topology evidence="2">Single-pass membrane protein</topology>
    </subcellularLocation>
</comment>
<keyword evidence="13" id="KW-1185">Reference proteome</keyword>
<organism evidence="12 13">
    <name type="scientific">Wallemia hederae</name>
    <dbReference type="NCBI Taxonomy" id="1540922"/>
    <lineage>
        <taxon>Eukaryota</taxon>
        <taxon>Fungi</taxon>
        <taxon>Dikarya</taxon>
        <taxon>Basidiomycota</taxon>
        <taxon>Wallemiomycotina</taxon>
        <taxon>Wallemiomycetes</taxon>
        <taxon>Wallemiales</taxon>
        <taxon>Wallemiaceae</taxon>
        <taxon>Wallemia</taxon>
    </lineage>
</organism>
<keyword evidence="10 11" id="KW-0472">Membrane</keyword>
<dbReference type="GO" id="GO:0033617">
    <property type="term" value="P:mitochondrial respiratory chain complex IV assembly"/>
    <property type="evidence" value="ECO:0007669"/>
    <property type="project" value="TreeGrafter"/>
</dbReference>
<evidence type="ECO:0000256" key="11">
    <source>
        <dbReference type="SAM" id="Phobius"/>
    </source>
</evidence>
<comment type="similarity">
    <text evidence="3">Belongs to the COX16 family.</text>
</comment>
<name>A0A4T0FV46_9BASI</name>
<dbReference type="PANTHER" id="PTHR17130:SF14">
    <property type="entry name" value="CYTOCHROME C OXIDASE ASSEMBLY PROTEIN COX16 HOMOLOG, MITOCHONDRIAL"/>
    <property type="match status" value="1"/>
</dbReference>
<proteinExistence type="inferred from homology"/>
<evidence type="ECO:0000256" key="8">
    <source>
        <dbReference type="ARBA" id="ARBA00022989"/>
    </source>
</evidence>
<evidence type="ECO:0000256" key="2">
    <source>
        <dbReference type="ARBA" id="ARBA00004434"/>
    </source>
</evidence>
<keyword evidence="7" id="KW-0999">Mitochondrion inner membrane</keyword>
<dbReference type="Pfam" id="PF14138">
    <property type="entry name" value="COX16"/>
    <property type="match status" value="1"/>
</dbReference>
<evidence type="ECO:0000256" key="7">
    <source>
        <dbReference type="ARBA" id="ARBA00022792"/>
    </source>
</evidence>